<evidence type="ECO:0000256" key="1">
    <source>
        <dbReference type="SAM" id="Phobius"/>
    </source>
</evidence>
<keyword evidence="1" id="KW-0472">Membrane</keyword>
<dbReference type="AlphaFoldDB" id="A0A8T0WDQ1"/>
<keyword evidence="1" id="KW-1133">Transmembrane helix</keyword>
<proteinExistence type="predicted"/>
<evidence type="ECO:0000313" key="2">
    <source>
        <dbReference type="EMBL" id="KAG2645950.1"/>
    </source>
</evidence>
<keyword evidence="1" id="KW-0812">Transmembrane</keyword>
<comment type="caution">
    <text evidence="2">The sequence shown here is derived from an EMBL/GenBank/DDBJ whole genome shotgun (WGS) entry which is preliminary data.</text>
</comment>
<protein>
    <submittedName>
        <fullName evidence="2">Uncharacterized protein</fullName>
    </submittedName>
</protein>
<dbReference type="EMBL" id="CM029039">
    <property type="protein sequence ID" value="KAG2645950.1"/>
    <property type="molecule type" value="Genomic_DNA"/>
</dbReference>
<sequence>MMLYIYTYILVMYLRPKPNLAEWIIIGVYYCMIVYVLIHPGEEEKHKEHSTNHQPTQAHMEDGLCPAHSLLSWHTHYQLTKEFHSPLGKERNLKHHTRPAPNWLLSQLFFFPCSFFPLLATHD</sequence>
<gene>
    <name evidence="2" type="ORF">PVAP13_2KG469805</name>
</gene>
<dbReference type="Proteomes" id="UP000823388">
    <property type="component" value="Chromosome 2K"/>
</dbReference>
<evidence type="ECO:0000313" key="3">
    <source>
        <dbReference type="Proteomes" id="UP000823388"/>
    </source>
</evidence>
<feature type="transmembrane region" description="Helical" evidence="1">
    <location>
        <begin position="20"/>
        <end position="38"/>
    </location>
</feature>
<name>A0A8T0WDQ1_PANVG</name>
<accession>A0A8T0WDQ1</accession>
<organism evidence="2 3">
    <name type="scientific">Panicum virgatum</name>
    <name type="common">Blackwell switchgrass</name>
    <dbReference type="NCBI Taxonomy" id="38727"/>
    <lineage>
        <taxon>Eukaryota</taxon>
        <taxon>Viridiplantae</taxon>
        <taxon>Streptophyta</taxon>
        <taxon>Embryophyta</taxon>
        <taxon>Tracheophyta</taxon>
        <taxon>Spermatophyta</taxon>
        <taxon>Magnoliopsida</taxon>
        <taxon>Liliopsida</taxon>
        <taxon>Poales</taxon>
        <taxon>Poaceae</taxon>
        <taxon>PACMAD clade</taxon>
        <taxon>Panicoideae</taxon>
        <taxon>Panicodae</taxon>
        <taxon>Paniceae</taxon>
        <taxon>Panicinae</taxon>
        <taxon>Panicum</taxon>
        <taxon>Panicum sect. Hiantes</taxon>
    </lineage>
</organism>
<keyword evidence="3" id="KW-1185">Reference proteome</keyword>
<reference evidence="2" key="1">
    <citation type="submission" date="2020-05" db="EMBL/GenBank/DDBJ databases">
        <title>WGS assembly of Panicum virgatum.</title>
        <authorList>
            <person name="Lovell J.T."/>
            <person name="Jenkins J."/>
            <person name="Shu S."/>
            <person name="Juenger T.E."/>
            <person name="Schmutz J."/>
        </authorList>
    </citation>
    <scope>NUCLEOTIDE SEQUENCE</scope>
    <source>
        <strain evidence="2">AP13</strain>
    </source>
</reference>
<feature type="transmembrane region" description="Helical" evidence="1">
    <location>
        <begin position="100"/>
        <end position="120"/>
    </location>
</feature>